<proteinExistence type="predicted"/>
<keyword evidence="2" id="KW-1185">Reference proteome</keyword>
<comment type="caution">
    <text evidence="1">The sequence shown here is derived from an EMBL/GenBank/DDBJ whole genome shotgun (WGS) entry which is preliminary data.</text>
</comment>
<evidence type="ECO:0000313" key="2">
    <source>
        <dbReference type="Proteomes" id="UP001595807"/>
    </source>
</evidence>
<dbReference type="EMBL" id="JBHRZV010000052">
    <property type="protein sequence ID" value="MFC3928823.1"/>
    <property type="molecule type" value="Genomic_DNA"/>
</dbReference>
<dbReference type="InterPro" id="IPR036249">
    <property type="entry name" value="Thioredoxin-like_sf"/>
</dbReference>
<gene>
    <name evidence="1" type="ORF">ACFORF_09690</name>
</gene>
<reference evidence="2" key="1">
    <citation type="journal article" date="2019" name="Int. J. Syst. Evol. Microbiol.">
        <title>The Global Catalogue of Microorganisms (GCM) 10K type strain sequencing project: providing services to taxonomists for standard genome sequencing and annotation.</title>
        <authorList>
            <consortium name="The Broad Institute Genomics Platform"/>
            <consortium name="The Broad Institute Genome Sequencing Center for Infectious Disease"/>
            <person name="Wu L."/>
            <person name="Ma J."/>
        </authorList>
    </citation>
    <scope>NUCLEOTIDE SEQUENCE [LARGE SCALE GENOMIC DNA]</scope>
    <source>
        <strain evidence="2">CCUG 67170</strain>
    </source>
</reference>
<accession>A0ABV8CYF3</accession>
<sequence length="154" mass="17474">MDDRFKMPKLVLCSLVAVGMFFFAVFGVQTFWSEHVTKDYNKHLTEQVYVDVVVNKNANLVFYKTGCPYCEKGKKAVIETAEKSSYPTFYIDVESEDGQALVKKYQVEKAASLVTIRDGQSQLYLYAAKDKQGKITADKKTIKEALDDSKKEAQ</sequence>
<dbReference type="Proteomes" id="UP001595807">
    <property type="component" value="Unassembled WGS sequence"/>
</dbReference>
<organism evidence="1 2">
    <name type="scientific">Streptococcus caprae</name>
    <dbReference type="NCBI Taxonomy" id="1640501"/>
    <lineage>
        <taxon>Bacteria</taxon>
        <taxon>Bacillati</taxon>
        <taxon>Bacillota</taxon>
        <taxon>Bacilli</taxon>
        <taxon>Lactobacillales</taxon>
        <taxon>Streptococcaceae</taxon>
        <taxon>Streptococcus</taxon>
    </lineage>
</organism>
<evidence type="ECO:0000313" key="1">
    <source>
        <dbReference type="EMBL" id="MFC3928823.1"/>
    </source>
</evidence>
<dbReference type="SUPFAM" id="SSF52833">
    <property type="entry name" value="Thioredoxin-like"/>
    <property type="match status" value="1"/>
</dbReference>
<dbReference type="Gene3D" id="3.40.30.10">
    <property type="entry name" value="Glutaredoxin"/>
    <property type="match status" value="1"/>
</dbReference>
<protein>
    <submittedName>
        <fullName evidence="1">Thioredoxin</fullName>
    </submittedName>
</protein>
<name>A0ABV8CYF3_9STRE</name>
<dbReference type="RefSeq" id="WP_380427718.1">
    <property type="nucleotide sequence ID" value="NZ_JBHRZV010000052.1"/>
</dbReference>